<dbReference type="EMBL" id="CAEX01005029">
    <property type="protein sequence ID" value="CCD20184.1"/>
    <property type="molecule type" value="Genomic_DNA"/>
</dbReference>
<dbReference type="AlphaFoldDB" id="F9WRK0"/>
<name>F9WRK0_TRYVY</name>
<feature type="region of interest" description="Disordered" evidence="1">
    <location>
        <begin position="138"/>
        <end position="160"/>
    </location>
</feature>
<reference evidence="2 3" key="1">
    <citation type="journal article" date="2012" name="Proc. Natl. Acad. Sci. U.S.A.">
        <title>Antigenic diversity is generated by distinct evolutionary mechanisms in African trypanosome species.</title>
        <authorList>
            <person name="Jackson A.P."/>
            <person name="Berry A."/>
            <person name="Aslett M."/>
            <person name="Allison H.C."/>
            <person name="Burton P."/>
            <person name="Vavrova-Anderson J."/>
            <person name="Brown R."/>
            <person name="Browne H."/>
            <person name="Corton N."/>
            <person name="Hauser H."/>
            <person name="Gamble J."/>
            <person name="Gilderthorp R."/>
            <person name="Marcello L."/>
            <person name="McQuillan J."/>
            <person name="Otto T.D."/>
            <person name="Quail M.A."/>
            <person name="Sanders M.J."/>
            <person name="van Tonder A."/>
            <person name="Ginger M.L."/>
            <person name="Field M.C."/>
            <person name="Barry J.D."/>
            <person name="Hertz-Fowler C."/>
            <person name="Berriman M."/>
        </authorList>
    </citation>
    <scope>NUCLEOTIDE SEQUENCE</scope>
    <source>
        <strain evidence="2 3">Y486</strain>
    </source>
</reference>
<dbReference type="VEuPathDB" id="TriTrypDB:TvY486_0029530"/>
<proteinExistence type="predicted"/>
<accession>F9WRK0</accession>
<gene>
    <name evidence="2" type="ORF">TvY486_0029530</name>
</gene>
<sequence>MSGKPIRHPRQSASKFPWMKRGWDLGCVQRPLPVCRVGGPAASLAQHEQIKSTMKKKTNVSLVTSGTSSWCQGLALCLGGSQAPAPCPVRQDWGGQEADGYRRGSMQHHRHSGVNEVVRILPCTCGRAALTGVGRGWGRGRGETVETSPSGSPHGRESRERLRVWQVRQCVQTVALAGLVHTHAS</sequence>
<evidence type="ECO:0000256" key="1">
    <source>
        <dbReference type="SAM" id="MobiDB-lite"/>
    </source>
</evidence>
<dbReference type="Proteomes" id="UP000009027">
    <property type="component" value="Unassembled WGS sequence"/>
</dbReference>
<evidence type="ECO:0000313" key="3">
    <source>
        <dbReference type="Proteomes" id="UP000009027"/>
    </source>
</evidence>
<protein>
    <submittedName>
        <fullName evidence="2">Uncharacterized protein</fullName>
    </submittedName>
</protein>
<organism evidence="2 3">
    <name type="scientific">Trypanosoma vivax (strain Y486)</name>
    <dbReference type="NCBI Taxonomy" id="1055687"/>
    <lineage>
        <taxon>Eukaryota</taxon>
        <taxon>Discoba</taxon>
        <taxon>Euglenozoa</taxon>
        <taxon>Kinetoplastea</taxon>
        <taxon>Metakinetoplastina</taxon>
        <taxon>Trypanosomatida</taxon>
        <taxon>Trypanosomatidae</taxon>
        <taxon>Trypanosoma</taxon>
        <taxon>Duttonella</taxon>
    </lineage>
</organism>
<keyword evidence="3" id="KW-1185">Reference proteome</keyword>
<evidence type="ECO:0000313" key="2">
    <source>
        <dbReference type="EMBL" id="CCD20184.1"/>
    </source>
</evidence>